<dbReference type="RefSeq" id="WP_374218085.1">
    <property type="nucleotide sequence ID" value="NZ_JAXOVW010000028.1"/>
</dbReference>
<gene>
    <name evidence="1" type="ORF">U2I54_14120</name>
</gene>
<keyword evidence="2" id="KW-1185">Reference proteome</keyword>
<dbReference type="Proteomes" id="UP001291930">
    <property type="component" value="Unassembled WGS sequence"/>
</dbReference>
<name>A0ABU5JXN6_9BACI</name>
<evidence type="ECO:0000313" key="1">
    <source>
        <dbReference type="EMBL" id="MDZ5608195.1"/>
    </source>
</evidence>
<proteinExistence type="predicted"/>
<accession>A0ABU5JXN6</accession>
<comment type="caution">
    <text evidence="1">The sequence shown here is derived from an EMBL/GenBank/DDBJ whole genome shotgun (WGS) entry which is preliminary data.</text>
</comment>
<organism evidence="1 2">
    <name type="scientific">Bacillus bingmayongensis</name>
    <dbReference type="NCBI Taxonomy" id="1150157"/>
    <lineage>
        <taxon>Bacteria</taxon>
        <taxon>Bacillati</taxon>
        <taxon>Bacillota</taxon>
        <taxon>Bacilli</taxon>
        <taxon>Bacillales</taxon>
        <taxon>Bacillaceae</taxon>
        <taxon>Bacillus</taxon>
    </lineage>
</organism>
<dbReference type="EMBL" id="JAXOVW010000028">
    <property type="protein sequence ID" value="MDZ5608195.1"/>
    <property type="molecule type" value="Genomic_DNA"/>
</dbReference>
<sequence>MFKKLLAKFTKDAATVDLRFENRTYSAGEALHVVGTLIVG</sequence>
<protein>
    <submittedName>
        <fullName evidence="1">Uncharacterized protein</fullName>
    </submittedName>
</protein>
<evidence type="ECO:0000313" key="2">
    <source>
        <dbReference type="Proteomes" id="UP001291930"/>
    </source>
</evidence>
<reference evidence="2" key="1">
    <citation type="submission" date="2023-11" db="EMBL/GenBank/DDBJ databases">
        <title>Genome Sequence of Bacillus pseudomycoides stain BUPM19.</title>
        <authorList>
            <person name="Farhat A."/>
        </authorList>
    </citation>
    <scope>NUCLEOTIDE SEQUENCE [LARGE SCALE GENOMIC DNA]</scope>
    <source>
        <strain evidence="2">BUPM19</strain>
    </source>
</reference>